<reference evidence="1" key="2">
    <citation type="submission" date="2018-05" db="EMBL/GenBank/DDBJ databases">
        <title>OmerRS3 (Oryza meridionalis Reference Sequence Version 3).</title>
        <authorList>
            <person name="Zhang J."/>
            <person name="Kudrna D."/>
            <person name="Lee S."/>
            <person name="Talag J."/>
            <person name="Welchert J."/>
            <person name="Wing R.A."/>
        </authorList>
    </citation>
    <scope>NUCLEOTIDE SEQUENCE [LARGE SCALE GENOMIC DNA]</scope>
    <source>
        <strain evidence="1">cv. OR44</strain>
    </source>
</reference>
<dbReference type="HOGENOM" id="CLU_2780127_0_0_1"/>
<sequence length="69" mass="7973">MTAAHSYGEDIKKMNGKKKKRKHVASRFFCKGKPFFSCDSSFILLKDRTIKINYAPMRCSTVFYEIDGT</sequence>
<protein>
    <submittedName>
        <fullName evidence="1">Uncharacterized protein</fullName>
    </submittedName>
</protein>
<organism evidence="1">
    <name type="scientific">Oryza meridionalis</name>
    <dbReference type="NCBI Taxonomy" id="40149"/>
    <lineage>
        <taxon>Eukaryota</taxon>
        <taxon>Viridiplantae</taxon>
        <taxon>Streptophyta</taxon>
        <taxon>Embryophyta</taxon>
        <taxon>Tracheophyta</taxon>
        <taxon>Spermatophyta</taxon>
        <taxon>Magnoliopsida</taxon>
        <taxon>Liliopsida</taxon>
        <taxon>Poales</taxon>
        <taxon>Poaceae</taxon>
        <taxon>BOP clade</taxon>
        <taxon>Oryzoideae</taxon>
        <taxon>Oryzeae</taxon>
        <taxon>Oryzinae</taxon>
        <taxon>Oryza</taxon>
    </lineage>
</organism>
<dbReference type="AlphaFoldDB" id="A0A0E0EYL1"/>
<evidence type="ECO:0000313" key="2">
    <source>
        <dbReference type="Proteomes" id="UP000008021"/>
    </source>
</evidence>
<name>A0A0E0EYL1_9ORYZ</name>
<dbReference type="Proteomes" id="UP000008021">
    <property type="component" value="Chromosome 10"/>
</dbReference>
<evidence type="ECO:0000313" key="1">
    <source>
        <dbReference type="EnsemblPlants" id="OMERI10G09130.7"/>
    </source>
</evidence>
<dbReference type="Gramene" id="OMERI10G09130.7">
    <property type="protein sequence ID" value="OMERI10G09130.7"/>
    <property type="gene ID" value="OMERI10G09130"/>
</dbReference>
<keyword evidence="2" id="KW-1185">Reference proteome</keyword>
<dbReference type="EnsemblPlants" id="OMERI10G09130.7">
    <property type="protein sequence ID" value="OMERI10G09130.7"/>
    <property type="gene ID" value="OMERI10G09130"/>
</dbReference>
<proteinExistence type="predicted"/>
<reference evidence="1" key="1">
    <citation type="submission" date="2015-04" db="UniProtKB">
        <authorList>
            <consortium name="EnsemblPlants"/>
        </authorList>
    </citation>
    <scope>IDENTIFICATION</scope>
</reference>
<accession>A0A0E0EYL1</accession>